<dbReference type="Proteomes" id="UP000757540">
    <property type="component" value="Unassembled WGS sequence"/>
</dbReference>
<feature type="domain" description="Amidase" evidence="1">
    <location>
        <begin position="152"/>
        <end position="517"/>
    </location>
</feature>
<dbReference type="PROSITE" id="PS00571">
    <property type="entry name" value="AMIDASES"/>
    <property type="match status" value="1"/>
</dbReference>
<dbReference type="PANTHER" id="PTHR46310:SF7">
    <property type="entry name" value="AMIDASE 1"/>
    <property type="match status" value="1"/>
</dbReference>
<dbReference type="EMBL" id="JABEZU010000001">
    <property type="protein sequence ID" value="NOV95450.1"/>
    <property type="molecule type" value="Genomic_DNA"/>
</dbReference>
<organism evidence="2 3">
    <name type="scientific">Isoptericola halotolerans</name>
    <dbReference type="NCBI Taxonomy" id="300560"/>
    <lineage>
        <taxon>Bacteria</taxon>
        <taxon>Bacillati</taxon>
        <taxon>Actinomycetota</taxon>
        <taxon>Actinomycetes</taxon>
        <taxon>Micrococcales</taxon>
        <taxon>Promicromonosporaceae</taxon>
        <taxon>Isoptericola</taxon>
    </lineage>
</organism>
<evidence type="ECO:0000313" key="2">
    <source>
        <dbReference type="EMBL" id="NOV95450.1"/>
    </source>
</evidence>
<accession>A0ABX2A0N9</accession>
<dbReference type="RefSeq" id="WP_171781750.1">
    <property type="nucleotide sequence ID" value="NZ_BAAAML010000002.1"/>
</dbReference>
<dbReference type="InterPro" id="IPR024507">
    <property type="entry name" value="AtzH-like"/>
</dbReference>
<reference evidence="2 3" key="1">
    <citation type="submission" date="2020-05" db="EMBL/GenBank/DDBJ databases">
        <title>Genomic Encyclopedia of Type Strains, Phase III (KMG-III): the genomes of soil and plant-associated and newly described type strains.</title>
        <authorList>
            <person name="Whitman W."/>
        </authorList>
    </citation>
    <scope>NUCLEOTIDE SEQUENCE [LARGE SCALE GENOMIC DNA]</scope>
    <source>
        <strain evidence="2 3">KCTC 19046</strain>
    </source>
</reference>
<sequence length="531" mass="54498">MTLPGPAAPPADLTAAVEAYEAALAADDLGALADFFLDDAGTLRGDDAGLLVGSDEIARFRRGRGGAPARVLEHVEHRRVTDDAWLVTAVSAFRDGGRGLQTQLWARPSAGARWRIAVAHVSPRPRAVDRSVWRVVGDPLVGPSDDGGSAGSGPLAGLRVAVKDVFAVAGHRVGAGNPARLASVPVETEDAWAVARLRAGGAVVQGIATSDELAYSISGVNPHHGTPPNVHDPLAIPGGSSSGVGAAVALGQADVGLATDTAGSVRVPASYQGLWGLRTTHGLVPRDGVLPLAPTFDTVGWLTRDGTTLERVVAWTTAALTGQHGRPRDRAPRLLVPSAVVAGLDTPVREAFERWTGAAAARPGWATAAVDVGDLAVLQEAFRVVQAAEAWRAHGTFVGEHGDTLGPDVAARFRAAAAVTADEERAARGVVEDARRRLRDLLDGDLLVLPTTAGPPPDRTADPGALDAARSATLRLTTLAGAGGLPALSVPALALGDGRRRRSVGVSLIGAAGSDLDLVRAARALSMDLPS</sequence>
<dbReference type="Gene3D" id="3.90.1300.10">
    <property type="entry name" value="Amidase signature (AS) domain"/>
    <property type="match status" value="1"/>
</dbReference>
<dbReference type="InterPro" id="IPR036928">
    <property type="entry name" value="AS_sf"/>
</dbReference>
<dbReference type="Pfam" id="PF11533">
    <property type="entry name" value="AtzH-like"/>
    <property type="match status" value="1"/>
</dbReference>
<dbReference type="InterPro" id="IPR020556">
    <property type="entry name" value="Amidase_CS"/>
</dbReference>
<dbReference type="InterPro" id="IPR032710">
    <property type="entry name" value="NTF2-like_dom_sf"/>
</dbReference>
<dbReference type="SUPFAM" id="SSF54427">
    <property type="entry name" value="NTF2-like"/>
    <property type="match status" value="1"/>
</dbReference>
<proteinExistence type="predicted"/>
<name>A0ABX2A0N9_9MICO</name>
<dbReference type="PANTHER" id="PTHR46310">
    <property type="entry name" value="AMIDASE 1"/>
    <property type="match status" value="1"/>
</dbReference>
<evidence type="ECO:0000259" key="1">
    <source>
        <dbReference type="Pfam" id="PF01425"/>
    </source>
</evidence>
<dbReference type="SUPFAM" id="SSF75304">
    <property type="entry name" value="Amidase signature (AS) enzymes"/>
    <property type="match status" value="1"/>
</dbReference>
<keyword evidence="3" id="KW-1185">Reference proteome</keyword>
<evidence type="ECO:0000313" key="3">
    <source>
        <dbReference type="Proteomes" id="UP000757540"/>
    </source>
</evidence>
<protein>
    <submittedName>
        <fullName evidence="2">Asp-tRNA(Asn)/Glu-tRNA(Gln) amidotransferase A subunit family amidase</fullName>
    </submittedName>
</protein>
<gene>
    <name evidence="2" type="ORF">HDG69_000003</name>
</gene>
<dbReference type="Pfam" id="PF01425">
    <property type="entry name" value="Amidase"/>
    <property type="match status" value="1"/>
</dbReference>
<comment type="caution">
    <text evidence="2">The sequence shown here is derived from an EMBL/GenBank/DDBJ whole genome shotgun (WGS) entry which is preliminary data.</text>
</comment>
<dbReference type="InterPro" id="IPR023631">
    <property type="entry name" value="Amidase_dom"/>
</dbReference>
<dbReference type="Gene3D" id="3.10.450.50">
    <property type="match status" value="1"/>
</dbReference>